<dbReference type="RefSeq" id="XP_047779781.1">
    <property type="nucleotide sequence ID" value="XM_047923482.1"/>
</dbReference>
<reference evidence="2 3" key="1">
    <citation type="journal article" date="2021" name="Environ. Microbiol.">
        <title>Gene family expansions and transcriptome signatures uncover fungal adaptations to wood decay.</title>
        <authorList>
            <person name="Hage H."/>
            <person name="Miyauchi S."/>
            <person name="Viragh M."/>
            <person name="Drula E."/>
            <person name="Min B."/>
            <person name="Chaduli D."/>
            <person name="Navarro D."/>
            <person name="Favel A."/>
            <person name="Norest M."/>
            <person name="Lesage-Meessen L."/>
            <person name="Balint B."/>
            <person name="Merenyi Z."/>
            <person name="de Eugenio L."/>
            <person name="Morin E."/>
            <person name="Martinez A.T."/>
            <person name="Baldrian P."/>
            <person name="Stursova M."/>
            <person name="Martinez M.J."/>
            <person name="Novotny C."/>
            <person name="Magnuson J.K."/>
            <person name="Spatafora J.W."/>
            <person name="Maurice S."/>
            <person name="Pangilinan J."/>
            <person name="Andreopoulos W."/>
            <person name="LaButti K."/>
            <person name="Hundley H."/>
            <person name="Na H."/>
            <person name="Kuo A."/>
            <person name="Barry K."/>
            <person name="Lipzen A."/>
            <person name="Henrissat B."/>
            <person name="Riley R."/>
            <person name="Ahrendt S."/>
            <person name="Nagy L.G."/>
            <person name="Grigoriev I.V."/>
            <person name="Martin F."/>
            <person name="Rosso M.N."/>
        </authorList>
    </citation>
    <scope>NUCLEOTIDE SEQUENCE [LARGE SCALE GENOMIC DNA]</scope>
    <source>
        <strain evidence="2 3">CIRM-BRFM 1785</strain>
    </source>
</reference>
<name>A0ABQ8KJR5_9APHY</name>
<evidence type="ECO:0000313" key="3">
    <source>
        <dbReference type="Proteomes" id="UP000814176"/>
    </source>
</evidence>
<dbReference type="Pfam" id="PF20976">
    <property type="entry name" value="Pop8"/>
    <property type="match status" value="1"/>
</dbReference>
<comment type="caution">
    <text evidence="2">The sequence shown here is derived from an EMBL/GenBank/DDBJ whole genome shotgun (WGS) entry which is preliminary data.</text>
</comment>
<dbReference type="Proteomes" id="UP000814176">
    <property type="component" value="Unassembled WGS sequence"/>
</dbReference>
<organism evidence="2 3">
    <name type="scientific">Rhodofomes roseus</name>
    <dbReference type="NCBI Taxonomy" id="34475"/>
    <lineage>
        <taxon>Eukaryota</taxon>
        <taxon>Fungi</taxon>
        <taxon>Dikarya</taxon>
        <taxon>Basidiomycota</taxon>
        <taxon>Agaricomycotina</taxon>
        <taxon>Agaricomycetes</taxon>
        <taxon>Polyporales</taxon>
        <taxon>Rhodofomes</taxon>
    </lineage>
</organism>
<dbReference type="EMBL" id="JADCUA010000008">
    <property type="protein sequence ID" value="KAH9837743.1"/>
    <property type="molecule type" value="Genomic_DNA"/>
</dbReference>
<dbReference type="GeneID" id="72004214"/>
<accession>A0ABQ8KJR5</accession>
<evidence type="ECO:0000259" key="1">
    <source>
        <dbReference type="Pfam" id="PF20976"/>
    </source>
</evidence>
<evidence type="ECO:0000313" key="2">
    <source>
        <dbReference type="EMBL" id="KAH9837743.1"/>
    </source>
</evidence>
<feature type="domain" description="Ribonucleases P/MRP subunit Pop8-like" evidence="1">
    <location>
        <begin position="22"/>
        <end position="79"/>
    </location>
</feature>
<sequence>MSRRTLASSYHYVRFSVAPACADALSIRKSIQDAFAQSFGLISASTHVDVLWVADDGSEAVVRLAESEATKLLASVTAYSGRPRLSLVKESSFLPSLLSVHPLGES</sequence>
<proteinExistence type="predicted"/>
<keyword evidence="3" id="KW-1185">Reference proteome</keyword>
<protein>
    <recommendedName>
        <fullName evidence="1">Ribonucleases P/MRP subunit Pop8-like domain-containing protein</fullName>
    </recommendedName>
</protein>
<dbReference type="InterPro" id="IPR049128">
    <property type="entry name" value="Pop8-like_dom"/>
</dbReference>
<gene>
    <name evidence="2" type="ORF">C8Q71DRAFT_754251</name>
</gene>